<proteinExistence type="predicted"/>
<sequence length="65" mass="6769">MSDDPPGKLTEILHFIMGMLADMAAHLLVTAGLLCVAVGVSIPVWSLAGLGLVAGCVGAWLFFRD</sequence>
<name>A0A438ACT3_9RHOB</name>
<dbReference type="EMBL" id="RQXX01000016">
    <property type="protein sequence ID" value="RVV96496.1"/>
    <property type="molecule type" value="Genomic_DNA"/>
</dbReference>
<keyword evidence="1" id="KW-0812">Transmembrane</keyword>
<feature type="transmembrane region" description="Helical" evidence="1">
    <location>
        <begin position="45"/>
        <end position="63"/>
    </location>
</feature>
<keyword evidence="1" id="KW-1133">Transmembrane helix</keyword>
<reference evidence="2 3" key="1">
    <citation type="submission" date="2018-11" db="EMBL/GenBank/DDBJ databases">
        <title>Mesobaculum littorinae gen. nov., sp. nov., isolated from Littorina scabra that represents a novel genus of the order Rhodobacteraceae.</title>
        <authorList>
            <person name="Li F."/>
        </authorList>
    </citation>
    <scope>NUCLEOTIDE SEQUENCE [LARGE SCALE GENOMIC DNA]</scope>
    <source>
        <strain evidence="2 3">M0103</strain>
    </source>
</reference>
<dbReference type="RefSeq" id="WP_127908099.1">
    <property type="nucleotide sequence ID" value="NZ_RQXX01000016.1"/>
</dbReference>
<evidence type="ECO:0000313" key="2">
    <source>
        <dbReference type="EMBL" id="RVV96496.1"/>
    </source>
</evidence>
<feature type="transmembrane region" description="Helical" evidence="1">
    <location>
        <begin position="12"/>
        <end position="39"/>
    </location>
</feature>
<keyword evidence="3" id="KW-1185">Reference proteome</keyword>
<evidence type="ECO:0000313" key="3">
    <source>
        <dbReference type="Proteomes" id="UP000285908"/>
    </source>
</evidence>
<evidence type="ECO:0000256" key="1">
    <source>
        <dbReference type="SAM" id="Phobius"/>
    </source>
</evidence>
<keyword evidence="1" id="KW-0472">Membrane</keyword>
<gene>
    <name evidence="2" type="ORF">EKE94_18405</name>
</gene>
<protein>
    <submittedName>
        <fullName evidence="2">Uncharacterized protein</fullName>
    </submittedName>
</protein>
<comment type="caution">
    <text evidence="2">The sequence shown here is derived from an EMBL/GenBank/DDBJ whole genome shotgun (WGS) entry which is preliminary data.</text>
</comment>
<dbReference type="AlphaFoldDB" id="A0A438ACT3"/>
<accession>A0A438ACT3</accession>
<organism evidence="2 3">
    <name type="scientific">Mesobaculum littorinae</name>
    <dbReference type="NCBI Taxonomy" id="2486419"/>
    <lineage>
        <taxon>Bacteria</taxon>
        <taxon>Pseudomonadati</taxon>
        <taxon>Pseudomonadota</taxon>
        <taxon>Alphaproteobacteria</taxon>
        <taxon>Rhodobacterales</taxon>
        <taxon>Roseobacteraceae</taxon>
        <taxon>Mesobaculum</taxon>
    </lineage>
</organism>
<dbReference type="Proteomes" id="UP000285908">
    <property type="component" value="Unassembled WGS sequence"/>
</dbReference>